<dbReference type="PRINTS" id="PR00344">
    <property type="entry name" value="BCTRLSENSOR"/>
</dbReference>
<dbReference type="Proteomes" id="UP000199073">
    <property type="component" value="Unassembled WGS sequence"/>
</dbReference>
<evidence type="ECO:0000256" key="2">
    <source>
        <dbReference type="ARBA" id="ARBA00012438"/>
    </source>
</evidence>
<dbReference type="SUPFAM" id="SSF47384">
    <property type="entry name" value="Homodimeric domain of signal transducing histidine kinase"/>
    <property type="match status" value="1"/>
</dbReference>
<evidence type="ECO:0000313" key="7">
    <source>
        <dbReference type="Proteomes" id="UP000199073"/>
    </source>
</evidence>
<keyword evidence="4" id="KW-0175">Coiled coil</keyword>
<dbReference type="AlphaFoldDB" id="A0A1H0K1P9"/>
<dbReference type="Gene3D" id="1.10.287.130">
    <property type="match status" value="1"/>
</dbReference>
<evidence type="ECO:0000313" key="6">
    <source>
        <dbReference type="EMBL" id="SDO49672.1"/>
    </source>
</evidence>
<keyword evidence="7" id="KW-1185">Reference proteome</keyword>
<dbReference type="InterPro" id="IPR000014">
    <property type="entry name" value="PAS"/>
</dbReference>
<dbReference type="GO" id="GO:0000155">
    <property type="term" value="F:phosphorelay sensor kinase activity"/>
    <property type="evidence" value="ECO:0007669"/>
    <property type="project" value="InterPro"/>
</dbReference>
<sequence>MKTITSLEDLIGIEHCKLGFYQELQQKVEQLKKSNTELEKKRKEIQAVLDGITDLMLVLSDDLRIQRVNHVFTKWFPGIDPIGKHCHEIFRQSGEKCKKCPAVRSLDLNEIVKDCRIYKVNGEYKHFDIVASPLKTGPTGERKVLIFKRDVTRDKKLQSQFNQAEKMATVGALAAGVAHEINNPLAAISGFAEGLQRRIRKIKDDIDPEIAEDFTEYTETILKECIRCRDIVQTLLTFSRPIAATLSPININGCVNDTLFILKHHFKKQRNVTLVTELAPDLPLIMGDESQLKQVIINLFSNAYDATEDGGEVRVETRPGAKGGVELVVSDTGCGIAKEHLDKLFEPFFTTKRVGKGVGIGLSTCYSIVNNHNGEITVSSEQGKGASFKVFLPGTEL</sequence>
<dbReference type="EC" id="2.7.13.3" evidence="2"/>
<dbReference type="EMBL" id="FNJI01000002">
    <property type="protein sequence ID" value="SDO49672.1"/>
    <property type="molecule type" value="Genomic_DNA"/>
</dbReference>
<dbReference type="InterPro" id="IPR003594">
    <property type="entry name" value="HATPase_dom"/>
</dbReference>
<comment type="catalytic activity">
    <reaction evidence="1">
        <text>ATP + protein L-histidine = ADP + protein N-phospho-L-histidine.</text>
        <dbReference type="EC" id="2.7.13.3"/>
    </reaction>
</comment>
<feature type="coiled-coil region" evidence="4">
    <location>
        <begin position="21"/>
        <end position="48"/>
    </location>
</feature>
<dbReference type="InterPro" id="IPR005467">
    <property type="entry name" value="His_kinase_dom"/>
</dbReference>
<dbReference type="SUPFAM" id="SSF55785">
    <property type="entry name" value="PYP-like sensor domain (PAS domain)"/>
    <property type="match status" value="1"/>
</dbReference>
<reference evidence="6 7" key="1">
    <citation type="submission" date="2016-10" db="EMBL/GenBank/DDBJ databases">
        <authorList>
            <person name="de Groot N.N."/>
        </authorList>
    </citation>
    <scope>NUCLEOTIDE SEQUENCE [LARGE SCALE GENOMIC DNA]</scope>
    <source>
        <strain evidence="6 7">DSM 12130</strain>
    </source>
</reference>
<dbReference type="RefSeq" id="WP_092219244.1">
    <property type="nucleotide sequence ID" value="NZ_FNJI01000002.1"/>
</dbReference>
<dbReference type="InterPro" id="IPR004358">
    <property type="entry name" value="Sig_transdc_His_kin-like_C"/>
</dbReference>
<dbReference type="InterPro" id="IPR036890">
    <property type="entry name" value="HATPase_C_sf"/>
</dbReference>
<dbReference type="Gene3D" id="3.30.565.10">
    <property type="entry name" value="Histidine kinase-like ATPase, C-terminal domain"/>
    <property type="match status" value="1"/>
</dbReference>
<dbReference type="STRING" id="91360.SAMN05660330_00402"/>
<dbReference type="Pfam" id="PF02518">
    <property type="entry name" value="HATPase_c"/>
    <property type="match status" value="1"/>
</dbReference>
<evidence type="ECO:0000256" key="1">
    <source>
        <dbReference type="ARBA" id="ARBA00000085"/>
    </source>
</evidence>
<dbReference type="SUPFAM" id="SSF55874">
    <property type="entry name" value="ATPase domain of HSP90 chaperone/DNA topoisomerase II/histidine kinase"/>
    <property type="match status" value="1"/>
</dbReference>
<dbReference type="PANTHER" id="PTHR43065">
    <property type="entry name" value="SENSOR HISTIDINE KINASE"/>
    <property type="match status" value="1"/>
</dbReference>
<dbReference type="Gene3D" id="3.30.450.20">
    <property type="entry name" value="PAS domain"/>
    <property type="match status" value="1"/>
</dbReference>
<protein>
    <recommendedName>
        <fullName evidence="2">histidine kinase</fullName>
        <ecNumber evidence="2">2.7.13.3</ecNumber>
    </recommendedName>
</protein>
<proteinExistence type="predicted"/>
<gene>
    <name evidence="6" type="ORF">SAMN05660330_00402</name>
</gene>
<evidence type="ECO:0000256" key="4">
    <source>
        <dbReference type="SAM" id="Coils"/>
    </source>
</evidence>
<dbReference type="PANTHER" id="PTHR43065:SF42">
    <property type="entry name" value="TWO-COMPONENT SENSOR PPRA"/>
    <property type="match status" value="1"/>
</dbReference>
<dbReference type="PROSITE" id="PS50109">
    <property type="entry name" value="HIS_KIN"/>
    <property type="match status" value="1"/>
</dbReference>
<organism evidence="6 7">
    <name type="scientific">Desulforhopalus singaporensis</name>
    <dbReference type="NCBI Taxonomy" id="91360"/>
    <lineage>
        <taxon>Bacteria</taxon>
        <taxon>Pseudomonadati</taxon>
        <taxon>Thermodesulfobacteriota</taxon>
        <taxon>Desulfobulbia</taxon>
        <taxon>Desulfobulbales</taxon>
        <taxon>Desulfocapsaceae</taxon>
        <taxon>Desulforhopalus</taxon>
    </lineage>
</organism>
<dbReference type="OrthoDB" id="9805967at2"/>
<evidence type="ECO:0000256" key="3">
    <source>
        <dbReference type="ARBA" id="ARBA00022553"/>
    </source>
</evidence>
<keyword evidence="3" id="KW-0597">Phosphoprotein</keyword>
<accession>A0A1H0K1P9</accession>
<dbReference type="Pfam" id="PF13426">
    <property type="entry name" value="PAS_9"/>
    <property type="match status" value="1"/>
</dbReference>
<dbReference type="InterPro" id="IPR003661">
    <property type="entry name" value="HisK_dim/P_dom"/>
</dbReference>
<dbReference type="Pfam" id="PF00512">
    <property type="entry name" value="HisKA"/>
    <property type="match status" value="1"/>
</dbReference>
<name>A0A1H0K1P9_9BACT</name>
<dbReference type="SMART" id="SM00387">
    <property type="entry name" value="HATPase_c"/>
    <property type="match status" value="1"/>
</dbReference>
<dbReference type="InterPro" id="IPR036097">
    <property type="entry name" value="HisK_dim/P_sf"/>
</dbReference>
<dbReference type="CDD" id="cd00082">
    <property type="entry name" value="HisKA"/>
    <property type="match status" value="1"/>
</dbReference>
<dbReference type="InterPro" id="IPR035965">
    <property type="entry name" value="PAS-like_dom_sf"/>
</dbReference>
<feature type="domain" description="Histidine kinase" evidence="5">
    <location>
        <begin position="176"/>
        <end position="396"/>
    </location>
</feature>
<evidence type="ECO:0000259" key="5">
    <source>
        <dbReference type="PROSITE" id="PS50109"/>
    </source>
</evidence>
<dbReference type="SMART" id="SM00388">
    <property type="entry name" value="HisKA"/>
    <property type="match status" value="1"/>
</dbReference>